<dbReference type="RefSeq" id="WP_115551538.1">
    <property type="nucleotide sequence ID" value="NZ_CAONBV010000084.1"/>
</dbReference>
<feature type="compositionally biased region" description="Polar residues" evidence="2">
    <location>
        <begin position="198"/>
        <end position="210"/>
    </location>
</feature>
<keyword evidence="4" id="KW-1185">Reference proteome</keyword>
<feature type="region of interest" description="Disordered" evidence="2">
    <location>
        <begin position="194"/>
        <end position="224"/>
    </location>
</feature>
<dbReference type="Proteomes" id="UP000256650">
    <property type="component" value="Unassembled WGS sequence"/>
</dbReference>
<sequence length="224" mass="25755">MQNLSALQELTKKLNEIKESWQIYTIFEAEKKRFNEEFDALKKDKESLMESFNEISAKNALLLADNKELEQRNKSLTNEIAIKEQQLESLNQSHPLAPDTLKSKTLDLAALETQYQNLKKSLESTEKFLKNTSLVRPKALEKLEISYQKHQRLLANPAKEYVPLESATLLFDTLTKIQSQLKTLLLENSKLESEIQHLQDNSSKSVQTQPNQPPRDSDESSHNS</sequence>
<protein>
    <submittedName>
        <fullName evidence="3">Uncharacterized protein</fullName>
    </submittedName>
</protein>
<evidence type="ECO:0000313" key="4">
    <source>
        <dbReference type="Proteomes" id="UP000256650"/>
    </source>
</evidence>
<evidence type="ECO:0000313" key="3">
    <source>
        <dbReference type="EMBL" id="RDU63004.1"/>
    </source>
</evidence>
<feature type="compositionally biased region" description="Basic and acidic residues" evidence="2">
    <location>
        <begin position="215"/>
        <end position="224"/>
    </location>
</feature>
<dbReference type="AlphaFoldDB" id="A0A3D8IE14"/>
<dbReference type="OrthoDB" id="5322116at2"/>
<gene>
    <name evidence="3" type="ORF">CQA43_05095</name>
</gene>
<dbReference type="GeneID" id="82535662"/>
<organism evidence="3 4">
    <name type="scientific">Helicobacter ganmani</name>
    <dbReference type="NCBI Taxonomy" id="60246"/>
    <lineage>
        <taxon>Bacteria</taxon>
        <taxon>Pseudomonadati</taxon>
        <taxon>Campylobacterota</taxon>
        <taxon>Epsilonproteobacteria</taxon>
        <taxon>Campylobacterales</taxon>
        <taxon>Helicobacteraceae</taxon>
        <taxon>Helicobacter</taxon>
    </lineage>
</organism>
<accession>A0A3D8IE14</accession>
<dbReference type="EMBL" id="NXLS01000004">
    <property type="protein sequence ID" value="RDU63004.1"/>
    <property type="molecule type" value="Genomic_DNA"/>
</dbReference>
<proteinExistence type="predicted"/>
<comment type="caution">
    <text evidence="3">The sequence shown here is derived from an EMBL/GenBank/DDBJ whole genome shotgun (WGS) entry which is preliminary data.</text>
</comment>
<feature type="coiled-coil region" evidence="1">
    <location>
        <begin position="24"/>
        <end position="128"/>
    </location>
</feature>
<name>A0A3D8IE14_9HELI</name>
<reference evidence="3 4" key="1">
    <citation type="submission" date="2018-04" db="EMBL/GenBank/DDBJ databases">
        <title>Novel Campyloabacter and Helicobacter Species and Strains.</title>
        <authorList>
            <person name="Mannion A.J."/>
            <person name="Shen Z."/>
            <person name="Fox J.G."/>
        </authorList>
    </citation>
    <scope>NUCLEOTIDE SEQUENCE [LARGE SCALE GENOMIC DNA]</scope>
    <source>
        <strain evidence="3 4">MIT 99-5101</strain>
    </source>
</reference>
<keyword evidence="1" id="KW-0175">Coiled coil</keyword>
<evidence type="ECO:0000256" key="2">
    <source>
        <dbReference type="SAM" id="MobiDB-lite"/>
    </source>
</evidence>
<evidence type="ECO:0000256" key="1">
    <source>
        <dbReference type="SAM" id="Coils"/>
    </source>
</evidence>